<dbReference type="EMBL" id="BOPV01000001">
    <property type="protein sequence ID" value="GIL41581.1"/>
    <property type="molecule type" value="Genomic_DNA"/>
</dbReference>
<proteinExistence type="predicted"/>
<keyword evidence="2" id="KW-1185">Reference proteome</keyword>
<name>A0A8S8XHT5_9PROT</name>
<dbReference type="Proteomes" id="UP000681075">
    <property type="component" value="Unassembled WGS sequence"/>
</dbReference>
<evidence type="ECO:0000313" key="2">
    <source>
        <dbReference type="Proteomes" id="UP000681075"/>
    </source>
</evidence>
<protein>
    <submittedName>
        <fullName evidence="1">Uncharacterized protein</fullName>
    </submittedName>
</protein>
<gene>
    <name evidence="1" type="ORF">TMPK1_38180</name>
</gene>
<comment type="caution">
    <text evidence="1">The sequence shown here is derived from an EMBL/GenBank/DDBJ whole genome shotgun (WGS) entry which is preliminary data.</text>
</comment>
<sequence length="119" mass="13056">MPTEIRHIICNSAEVISALQLFYKTRQKPLPAGSVVSLIIQDEPLSAVLEIEGDKDGKRMKISCGGEEMAAALILFCRESHIPLPADGQKVLQKFGDSVGLIVTRNPRDKAMATKLLKR</sequence>
<accession>A0A8S8XHT5</accession>
<dbReference type="AlphaFoldDB" id="A0A8S8XHT5"/>
<dbReference type="RefSeq" id="WP_420245118.1">
    <property type="nucleotide sequence ID" value="NZ_BOPV01000001.1"/>
</dbReference>
<evidence type="ECO:0000313" key="1">
    <source>
        <dbReference type="EMBL" id="GIL41581.1"/>
    </source>
</evidence>
<organism evidence="1 2">
    <name type="scientific">Roseiterribacter gracilis</name>
    <dbReference type="NCBI Taxonomy" id="2812848"/>
    <lineage>
        <taxon>Bacteria</taxon>
        <taxon>Pseudomonadati</taxon>
        <taxon>Pseudomonadota</taxon>
        <taxon>Alphaproteobacteria</taxon>
        <taxon>Rhodospirillales</taxon>
        <taxon>Roseiterribacteraceae</taxon>
        <taxon>Roseiterribacter</taxon>
    </lineage>
</organism>
<reference evidence="1" key="1">
    <citation type="submission" date="2021-02" db="EMBL/GenBank/DDBJ databases">
        <title>Genome sequence of Rhodospirillales sp. strain TMPK1 isolated from soil.</title>
        <authorList>
            <person name="Nakai R."/>
            <person name="Kusada H."/>
            <person name="Tamaki H."/>
        </authorList>
    </citation>
    <scope>NUCLEOTIDE SEQUENCE</scope>
    <source>
        <strain evidence="1">TMPK1</strain>
    </source>
</reference>